<evidence type="ECO:0000256" key="3">
    <source>
        <dbReference type="ARBA" id="ARBA00030602"/>
    </source>
</evidence>
<comment type="similarity">
    <text evidence="1">Belongs to the gamma-glutamylcyclotransferase family.</text>
</comment>
<keyword evidence="7" id="KW-1185">Reference proteome</keyword>
<dbReference type="InterPro" id="IPR036568">
    <property type="entry name" value="GGCT-like_sf"/>
</dbReference>
<dbReference type="Pfam" id="PF06094">
    <property type="entry name" value="GGACT"/>
    <property type="match status" value="1"/>
</dbReference>
<evidence type="ECO:0000256" key="2">
    <source>
        <dbReference type="ARBA" id="ARBA00022679"/>
    </source>
</evidence>
<evidence type="ECO:0000256" key="1">
    <source>
        <dbReference type="ARBA" id="ARBA00008861"/>
    </source>
</evidence>
<name>A0A6A6NUX6_9PEZI</name>
<reference evidence="6" key="1">
    <citation type="journal article" date="2020" name="Stud. Mycol.">
        <title>101 Dothideomycetes genomes: a test case for predicting lifestyles and emergence of pathogens.</title>
        <authorList>
            <person name="Haridas S."/>
            <person name="Albert R."/>
            <person name="Binder M."/>
            <person name="Bloem J."/>
            <person name="Labutti K."/>
            <person name="Salamov A."/>
            <person name="Andreopoulos B."/>
            <person name="Baker S."/>
            <person name="Barry K."/>
            <person name="Bills G."/>
            <person name="Bluhm B."/>
            <person name="Cannon C."/>
            <person name="Castanera R."/>
            <person name="Culley D."/>
            <person name="Daum C."/>
            <person name="Ezra D."/>
            <person name="Gonzalez J."/>
            <person name="Henrissat B."/>
            <person name="Kuo A."/>
            <person name="Liang C."/>
            <person name="Lipzen A."/>
            <person name="Lutzoni F."/>
            <person name="Magnuson J."/>
            <person name="Mondo S."/>
            <person name="Nolan M."/>
            <person name="Ohm R."/>
            <person name="Pangilinan J."/>
            <person name="Park H.-J."/>
            <person name="Ramirez L."/>
            <person name="Alfaro M."/>
            <person name="Sun H."/>
            <person name="Tritt A."/>
            <person name="Yoshinaga Y."/>
            <person name="Zwiers L.-H."/>
            <person name="Turgeon B."/>
            <person name="Goodwin S."/>
            <person name="Spatafora J."/>
            <person name="Crous P."/>
            <person name="Grigoriev I."/>
        </authorList>
    </citation>
    <scope>NUCLEOTIDE SEQUENCE</scope>
    <source>
        <strain evidence="6">ATCC 16933</strain>
    </source>
</reference>
<dbReference type="CDD" id="cd06661">
    <property type="entry name" value="GGCT_like"/>
    <property type="match status" value="1"/>
</dbReference>
<evidence type="ECO:0000256" key="4">
    <source>
        <dbReference type="SAM" id="MobiDB-lite"/>
    </source>
</evidence>
<accession>A0A6A6NUX6</accession>
<dbReference type="AlphaFoldDB" id="A0A6A6NUX6"/>
<sequence length="225" mass="24666">MGDHTAFFYGTLMAPAVLMRVCHGTNPTTPRPAFDAKPAILHHFRRHRVKNADYPAILPCADGPGGGSACVRGTVVRGLTDGDIWRLDKFEGDEYERRTVPAKLLVPAEGAAKNEDGAASEHVTDMTATERRAAADHVELVEGETVACETYVWVSDREDLEDAEWDFEEFVRGKLWRWAGPEAEKEGEYREVDEAAKAHEGGKDPTGGRGLNGSVERVWSAGKTS</sequence>
<dbReference type="EMBL" id="MU001686">
    <property type="protein sequence ID" value="KAF2455549.1"/>
    <property type="molecule type" value="Genomic_DNA"/>
</dbReference>
<dbReference type="Gene3D" id="3.10.490.10">
    <property type="entry name" value="Gamma-glutamyl cyclotransferase-like"/>
    <property type="match status" value="1"/>
</dbReference>
<organism evidence="6 7">
    <name type="scientific">Lineolata rhizophorae</name>
    <dbReference type="NCBI Taxonomy" id="578093"/>
    <lineage>
        <taxon>Eukaryota</taxon>
        <taxon>Fungi</taxon>
        <taxon>Dikarya</taxon>
        <taxon>Ascomycota</taxon>
        <taxon>Pezizomycotina</taxon>
        <taxon>Dothideomycetes</taxon>
        <taxon>Dothideomycetes incertae sedis</taxon>
        <taxon>Lineolatales</taxon>
        <taxon>Lineolataceae</taxon>
        <taxon>Lineolata</taxon>
    </lineage>
</organism>
<evidence type="ECO:0000313" key="7">
    <source>
        <dbReference type="Proteomes" id="UP000799766"/>
    </source>
</evidence>
<gene>
    <name evidence="6" type="ORF">BDY21DRAFT_349645</name>
</gene>
<feature type="region of interest" description="Disordered" evidence="4">
    <location>
        <begin position="183"/>
        <end position="225"/>
    </location>
</feature>
<feature type="domain" description="Gamma-glutamylcyclotransferase AIG2-like" evidence="5">
    <location>
        <begin position="7"/>
        <end position="104"/>
    </location>
</feature>
<dbReference type="SUPFAM" id="SSF110857">
    <property type="entry name" value="Gamma-glutamyl cyclotransferase-like"/>
    <property type="match status" value="1"/>
</dbReference>
<dbReference type="PANTHER" id="PTHR31544:SF2">
    <property type="entry name" value="AIG2-LIKE PROTEIN D"/>
    <property type="match status" value="1"/>
</dbReference>
<dbReference type="InterPro" id="IPR045038">
    <property type="entry name" value="AIG2-like"/>
</dbReference>
<proteinExistence type="inferred from homology"/>
<dbReference type="GO" id="GO:0016740">
    <property type="term" value="F:transferase activity"/>
    <property type="evidence" value="ECO:0007669"/>
    <property type="project" value="UniProtKB-KW"/>
</dbReference>
<keyword evidence="2" id="KW-0808">Transferase</keyword>
<dbReference type="InterPro" id="IPR013024">
    <property type="entry name" value="GGCT-like"/>
</dbReference>
<dbReference type="OrthoDB" id="1044435at2759"/>
<protein>
    <recommendedName>
        <fullName evidence="3">Putative gamma-glutamylcyclotransferase</fullName>
    </recommendedName>
</protein>
<feature type="compositionally biased region" description="Basic and acidic residues" evidence="4">
    <location>
        <begin position="183"/>
        <end position="203"/>
    </location>
</feature>
<dbReference type="PANTHER" id="PTHR31544">
    <property type="entry name" value="AIG2-LIKE PROTEIN D"/>
    <property type="match status" value="1"/>
</dbReference>
<dbReference type="InterPro" id="IPR009288">
    <property type="entry name" value="AIG2-like_dom"/>
</dbReference>
<evidence type="ECO:0000259" key="5">
    <source>
        <dbReference type="Pfam" id="PF06094"/>
    </source>
</evidence>
<dbReference type="Proteomes" id="UP000799766">
    <property type="component" value="Unassembled WGS sequence"/>
</dbReference>
<evidence type="ECO:0000313" key="6">
    <source>
        <dbReference type="EMBL" id="KAF2455549.1"/>
    </source>
</evidence>